<dbReference type="InterPro" id="IPR036704">
    <property type="entry name" value="RraA/RraA-like_sf"/>
</dbReference>
<evidence type="ECO:0000256" key="1">
    <source>
        <dbReference type="ARBA" id="ARBA00001342"/>
    </source>
</evidence>
<evidence type="ECO:0000256" key="4">
    <source>
        <dbReference type="ARBA" id="ARBA00011233"/>
    </source>
</evidence>
<feature type="binding site" evidence="13">
    <location>
        <position position="111"/>
    </location>
    <ligand>
        <name>Mg(2+)</name>
        <dbReference type="ChEBI" id="CHEBI:18420"/>
    </ligand>
</feature>
<evidence type="ECO:0000256" key="2">
    <source>
        <dbReference type="ARBA" id="ARBA00001968"/>
    </source>
</evidence>
<dbReference type="CDD" id="cd16841">
    <property type="entry name" value="RraA_family"/>
    <property type="match status" value="1"/>
</dbReference>
<evidence type="ECO:0000256" key="8">
    <source>
        <dbReference type="ARBA" id="ARBA00025046"/>
    </source>
</evidence>
<keyword evidence="13" id="KW-0479">Metal-binding</keyword>
<dbReference type="GO" id="GO:0047443">
    <property type="term" value="F:4-hydroxy-4-methyl-2-oxoglutarate aldolase activity"/>
    <property type="evidence" value="ECO:0007669"/>
    <property type="project" value="UniProtKB-EC"/>
</dbReference>
<dbReference type="GO" id="GO:0008948">
    <property type="term" value="F:oxaloacetate decarboxylase activity"/>
    <property type="evidence" value="ECO:0007669"/>
    <property type="project" value="UniProtKB-EC"/>
</dbReference>
<feature type="binding site" evidence="13">
    <location>
        <position position="110"/>
    </location>
    <ligand>
        <name>substrate</name>
    </ligand>
</feature>
<evidence type="ECO:0000256" key="5">
    <source>
        <dbReference type="ARBA" id="ARBA00012213"/>
    </source>
</evidence>
<evidence type="ECO:0000256" key="3">
    <source>
        <dbReference type="ARBA" id="ARBA00008621"/>
    </source>
</evidence>
<dbReference type="AlphaFoldDB" id="A0AAU2GTT6"/>
<name>A0AAU2GTT6_9ACTN</name>
<dbReference type="InterPro" id="IPR005493">
    <property type="entry name" value="RraA/RraA-like"/>
</dbReference>
<comment type="catalytic activity">
    <reaction evidence="12">
        <text>oxaloacetate + H(+) = pyruvate + CO2</text>
        <dbReference type="Rhea" id="RHEA:15641"/>
        <dbReference type="ChEBI" id="CHEBI:15361"/>
        <dbReference type="ChEBI" id="CHEBI:15378"/>
        <dbReference type="ChEBI" id="CHEBI:16452"/>
        <dbReference type="ChEBI" id="CHEBI:16526"/>
        <dbReference type="EC" id="4.1.1.112"/>
    </reaction>
</comment>
<organism evidence="14">
    <name type="scientific">Streptomyces sp. NBC_00060</name>
    <dbReference type="NCBI Taxonomy" id="2975636"/>
    <lineage>
        <taxon>Bacteria</taxon>
        <taxon>Bacillati</taxon>
        <taxon>Actinomycetota</taxon>
        <taxon>Actinomycetes</taxon>
        <taxon>Kitasatosporales</taxon>
        <taxon>Streptomycetaceae</taxon>
        <taxon>Streptomyces</taxon>
    </lineage>
</organism>
<gene>
    <name evidence="14" type="ORF">OHV25_05720</name>
</gene>
<comment type="cofactor">
    <cofactor evidence="2">
        <name>a divalent metal cation</name>
        <dbReference type="ChEBI" id="CHEBI:60240"/>
    </cofactor>
</comment>
<sequence>MDHDELHSRFATLTTAHVADACLRARVPVRCAPSVVRPVVDGGRVAGRVAPARHVGSVDIFLEAYEQAAPGDVLVVDNGGRLEEACVGDLAVLEAKDAGLAGVVIWGLHRDTADIRAIGLPVFSMGATPAGPQRLDGRAKDALEAATVGEWTVSREDVVFGDDDGVLFVPADRAAELLTVAETIRDTERRQADRIREGNSLREQVQFARYLAERRHNPALTFREHLRAVGGAIEE</sequence>
<protein>
    <recommendedName>
        <fullName evidence="7">Putative 4-hydroxy-4-methyl-2-oxoglutarate aldolase</fullName>
        <ecNumber evidence="6">4.1.1.112</ecNumber>
        <ecNumber evidence="5">4.1.3.17</ecNumber>
    </recommendedName>
    <alternativeName>
        <fullName evidence="11">Oxaloacetate decarboxylase</fullName>
    </alternativeName>
    <alternativeName>
        <fullName evidence="9">Regulator of ribonuclease activity homolog</fullName>
    </alternativeName>
    <alternativeName>
        <fullName evidence="10">RraA-like protein</fullName>
    </alternativeName>
</protein>
<accession>A0AAU2GTT6</accession>
<dbReference type="Pfam" id="PF03737">
    <property type="entry name" value="RraA-like"/>
    <property type="match status" value="1"/>
</dbReference>
<dbReference type="PANTHER" id="PTHR33254">
    <property type="entry name" value="4-HYDROXY-4-METHYL-2-OXOGLUTARATE ALDOLASE 3-RELATED"/>
    <property type="match status" value="1"/>
</dbReference>
<dbReference type="Gene3D" id="3.50.30.40">
    <property type="entry name" value="Ribonuclease E inhibitor RraA/RraA-like"/>
    <property type="match status" value="1"/>
</dbReference>
<comment type="cofactor">
    <cofactor evidence="13">
        <name>Mg(2+)</name>
        <dbReference type="ChEBI" id="CHEBI:18420"/>
    </cofactor>
</comment>
<evidence type="ECO:0000256" key="7">
    <source>
        <dbReference type="ARBA" id="ARBA00016549"/>
    </source>
</evidence>
<dbReference type="SUPFAM" id="SSF89562">
    <property type="entry name" value="RraA-like"/>
    <property type="match status" value="1"/>
</dbReference>
<evidence type="ECO:0000256" key="12">
    <source>
        <dbReference type="ARBA" id="ARBA00047973"/>
    </source>
</evidence>
<evidence type="ECO:0000256" key="9">
    <source>
        <dbReference type="ARBA" id="ARBA00029596"/>
    </source>
</evidence>
<comment type="similarity">
    <text evidence="3">Belongs to the class II aldolase/RraA-like family.</text>
</comment>
<keyword evidence="13" id="KW-0460">Magnesium</keyword>
<dbReference type="PANTHER" id="PTHR33254:SF4">
    <property type="entry name" value="4-HYDROXY-4-METHYL-2-OXOGLUTARATE ALDOLASE 3-RELATED"/>
    <property type="match status" value="1"/>
</dbReference>
<comment type="function">
    <text evidence="8">Catalyzes the aldol cleavage of 4-hydroxy-4-methyl-2-oxoglutarate (HMG) into 2 molecules of pyruvate. Also contains a secondary oxaloacetate (OAA) decarboxylase activity due to the common pyruvate enolate transition state formed following C-C bond cleavage in the retro-aldol and decarboxylation reactions.</text>
</comment>
<comment type="catalytic activity">
    <reaction evidence="1">
        <text>4-hydroxy-4-methyl-2-oxoglutarate = 2 pyruvate</text>
        <dbReference type="Rhea" id="RHEA:22748"/>
        <dbReference type="ChEBI" id="CHEBI:15361"/>
        <dbReference type="ChEBI" id="CHEBI:58276"/>
        <dbReference type="EC" id="4.1.3.17"/>
    </reaction>
</comment>
<dbReference type="EC" id="4.1.1.112" evidence="6"/>
<feature type="binding site" evidence="13">
    <location>
        <begin position="88"/>
        <end position="91"/>
    </location>
    <ligand>
        <name>substrate</name>
    </ligand>
</feature>
<evidence type="ECO:0000256" key="11">
    <source>
        <dbReference type="ARBA" id="ARBA00032305"/>
    </source>
</evidence>
<proteinExistence type="inferred from homology"/>
<comment type="subunit">
    <text evidence="4">Homotrimer.</text>
</comment>
<reference evidence="14" key="1">
    <citation type="submission" date="2022-10" db="EMBL/GenBank/DDBJ databases">
        <title>The complete genomes of actinobacterial strains from the NBC collection.</title>
        <authorList>
            <person name="Joergensen T.S."/>
            <person name="Alvarez Arevalo M."/>
            <person name="Sterndorff E.B."/>
            <person name="Faurdal D."/>
            <person name="Vuksanovic O."/>
            <person name="Mourched A.-S."/>
            <person name="Charusanti P."/>
            <person name="Shaw S."/>
            <person name="Blin K."/>
            <person name="Weber T."/>
        </authorList>
    </citation>
    <scope>NUCLEOTIDE SEQUENCE</scope>
    <source>
        <strain evidence="14">NBC_00060</strain>
    </source>
</reference>
<evidence type="ECO:0000256" key="13">
    <source>
        <dbReference type="PIRSR" id="PIRSR605493-1"/>
    </source>
</evidence>
<evidence type="ECO:0000313" key="14">
    <source>
        <dbReference type="EMBL" id="WTU39112.1"/>
    </source>
</evidence>
<evidence type="ECO:0000256" key="6">
    <source>
        <dbReference type="ARBA" id="ARBA00012947"/>
    </source>
</evidence>
<evidence type="ECO:0000256" key="10">
    <source>
        <dbReference type="ARBA" id="ARBA00030169"/>
    </source>
</evidence>
<dbReference type="EC" id="4.1.3.17" evidence="5"/>
<dbReference type="GO" id="GO:0046872">
    <property type="term" value="F:metal ion binding"/>
    <property type="evidence" value="ECO:0007669"/>
    <property type="project" value="UniProtKB-KW"/>
</dbReference>
<dbReference type="EMBL" id="CP108253">
    <property type="protein sequence ID" value="WTU39112.1"/>
    <property type="molecule type" value="Genomic_DNA"/>
</dbReference>